<keyword evidence="1" id="KW-0808">Transferase</keyword>
<dbReference type="EMBL" id="CM007647">
    <property type="protein sequence ID" value="ONM00075.1"/>
    <property type="molecule type" value="Genomic_DNA"/>
</dbReference>
<dbReference type="AlphaFoldDB" id="A0A1D6K994"/>
<reference evidence="1" key="1">
    <citation type="submission" date="2015-12" db="EMBL/GenBank/DDBJ databases">
        <title>Update maize B73 reference genome by single molecule sequencing technologies.</title>
        <authorList>
            <consortium name="Maize Genome Sequencing Project"/>
            <person name="Ware D."/>
        </authorList>
    </citation>
    <scope>NUCLEOTIDE SEQUENCE [LARGE SCALE GENOMIC DNA]</scope>
    <source>
        <tissue evidence="1">Seedling</tissue>
    </source>
</reference>
<protein>
    <submittedName>
        <fullName evidence="1">Putative GTP diphosphokinase RSH1 chloroplastic</fullName>
    </submittedName>
</protein>
<organism evidence="1">
    <name type="scientific">Zea mays</name>
    <name type="common">Maize</name>
    <dbReference type="NCBI Taxonomy" id="4577"/>
    <lineage>
        <taxon>Eukaryota</taxon>
        <taxon>Viridiplantae</taxon>
        <taxon>Streptophyta</taxon>
        <taxon>Embryophyta</taxon>
        <taxon>Tracheophyta</taxon>
        <taxon>Spermatophyta</taxon>
        <taxon>Magnoliopsida</taxon>
        <taxon>Liliopsida</taxon>
        <taxon>Poales</taxon>
        <taxon>Poaceae</taxon>
        <taxon>PACMAD clade</taxon>
        <taxon>Panicoideae</taxon>
        <taxon>Andropogonodae</taxon>
        <taxon>Andropogoneae</taxon>
        <taxon>Tripsacinae</taxon>
        <taxon>Zea</taxon>
    </lineage>
</organism>
<evidence type="ECO:0000313" key="1">
    <source>
        <dbReference type="EMBL" id="ONM00075.1"/>
    </source>
</evidence>
<accession>A0A1D6K994</accession>
<gene>
    <name evidence="1" type="ORF">ZEAMMB73_Zm00001d030043</name>
</gene>
<sequence length="135" mass="14293">MSSREFVDTITRDLLESCVFSPLSSVALTLVVAMSFMLMKPSQEATASVVVVDLVAVLVADVVVVDLVKDMGAGMVAADSMADVVVGMAVVDTVAVALVTSRALALPVQERRPLLVMIDDERGGCGKRRNDLLIQ</sequence>
<name>A0A1D6K994_MAIZE</name>
<proteinExistence type="predicted"/>
<keyword evidence="1" id="KW-0418">Kinase</keyword>
<dbReference type="GO" id="GO:0016301">
    <property type="term" value="F:kinase activity"/>
    <property type="evidence" value="ECO:0007669"/>
    <property type="project" value="UniProtKB-KW"/>
</dbReference>